<keyword evidence="3" id="KW-1133">Transmembrane helix</keyword>
<feature type="compositionally biased region" description="Basic and acidic residues" evidence="2">
    <location>
        <begin position="1"/>
        <end position="16"/>
    </location>
</feature>
<reference evidence="4 5" key="1">
    <citation type="submission" date="2015-09" db="EMBL/GenBank/DDBJ databases">
        <authorList>
            <consortium name="Pathogen Informatics"/>
        </authorList>
    </citation>
    <scope>NUCLEOTIDE SEQUENCE [LARGE SCALE GENOMIC DNA]</scope>
    <source>
        <strain evidence="4 5">2789STDY5834884</strain>
    </source>
</reference>
<feature type="region of interest" description="Disordered" evidence="2">
    <location>
        <begin position="1"/>
        <end position="24"/>
    </location>
</feature>
<evidence type="ECO:0000313" key="4">
    <source>
        <dbReference type="EMBL" id="CUO98790.1"/>
    </source>
</evidence>
<evidence type="ECO:0000256" key="3">
    <source>
        <dbReference type="SAM" id="Phobius"/>
    </source>
</evidence>
<keyword evidence="1" id="KW-0677">Repeat</keyword>
<dbReference type="Gene3D" id="2.20.110.10">
    <property type="entry name" value="Histone H3 K4-specific methyltransferase SET7/9 N-terminal domain"/>
    <property type="match status" value="4"/>
</dbReference>
<proteinExistence type="predicted"/>
<evidence type="ECO:0000313" key="5">
    <source>
        <dbReference type="Proteomes" id="UP000095602"/>
    </source>
</evidence>
<dbReference type="Proteomes" id="UP000095602">
    <property type="component" value="Unassembled WGS sequence"/>
</dbReference>
<organism evidence="4 5">
    <name type="scientific">Agathobacter rectalis</name>
    <dbReference type="NCBI Taxonomy" id="39491"/>
    <lineage>
        <taxon>Bacteria</taxon>
        <taxon>Bacillati</taxon>
        <taxon>Bacillota</taxon>
        <taxon>Clostridia</taxon>
        <taxon>Lachnospirales</taxon>
        <taxon>Lachnospiraceae</taxon>
        <taxon>Agathobacter</taxon>
    </lineage>
</organism>
<gene>
    <name evidence="4" type="ORF">ERS852497_01502</name>
</gene>
<keyword evidence="3" id="KW-0472">Membrane</keyword>
<feature type="transmembrane region" description="Helical" evidence="3">
    <location>
        <begin position="43"/>
        <end position="63"/>
    </location>
</feature>
<dbReference type="Pfam" id="PF02493">
    <property type="entry name" value="MORN"/>
    <property type="match status" value="10"/>
</dbReference>
<protein>
    <submittedName>
        <fullName evidence="4">Uncharacterized protein conserved in bacteria</fullName>
    </submittedName>
</protein>
<dbReference type="InterPro" id="IPR003409">
    <property type="entry name" value="MORN"/>
</dbReference>
<dbReference type="PANTHER" id="PTHR43215">
    <property type="entry name" value="RADIAL SPOKE HEAD 1 HOMOLOG"/>
    <property type="match status" value="1"/>
</dbReference>
<evidence type="ECO:0000256" key="2">
    <source>
        <dbReference type="SAM" id="MobiDB-lite"/>
    </source>
</evidence>
<evidence type="ECO:0000256" key="1">
    <source>
        <dbReference type="ARBA" id="ARBA00022737"/>
    </source>
</evidence>
<sequence>MADLEKEKLSEEDMNKMESSNSVEKLITPEEEYEKALKRRKKLSSWGLVLLTVAEIIVAGGLGQKIQANNLQQRVLREHEMRSSGQIQLTKGLYAGETDFGYFSGEGKFSFKTGTEYTGEWNQNQLKGKGIWHTPNEGTYHGEFSESKKSGKGTFTWDDGVVYEGEWKNDKMCGQGTYITPDGVIFSGTFKDNAFQDGVCTFKNNTGSYNLTYKSGTIDKVSIEYADGSTYVGTCDSKKLTGSGKMTFVSGDIFEGSFVDGCRNGKGVYTWSSGDKYDGEWASDQMTGTGTYTYSDGSYASGTFDKNTFVNGSYHIENDFGNYTFTITDGQPTDVEMSLVSGTTYSGTMSDGKLSGQAQIKYSNGDQYNGNVTDGQKSGQGTYKWTSGASYEGKWSEDQMNGSGTYFYPSSDDGYKLAGSFENGKPNGECQYYTNSSTHYQTDWTNGKCVKIYE</sequence>
<dbReference type="PANTHER" id="PTHR43215:SF14">
    <property type="entry name" value="RADIAL SPOKE HEAD 1 HOMOLOG"/>
    <property type="match status" value="1"/>
</dbReference>
<dbReference type="SMART" id="SM00698">
    <property type="entry name" value="MORN"/>
    <property type="match status" value="8"/>
</dbReference>
<dbReference type="EMBL" id="CZAJ01000012">
    <property type="protein sequence ID" value="CUO98790.1"/>
    <property type="molecule type" value="Genomic_DNA"/>
</dbReference>
<dbReference type="AlphaFoldDB" id="A0A174JNP9"/>
<dbReference type="RefSeq" id="WP_055273681.1">
    <property type="nucleotide sequence ID" value="NZ_CZAJ01000012.1"/>
</dbReference>
<name>A0A174JNP9_9FIRM</name>
<dbReference type="SUPFAM" id="SSF82185">
    <property type="entry name" value="Histone H3 K4-specific methyltransferase SET7/9 N-terminal domain"/>
    <property type="match status" value="3"/>
</dbReference>
<keyword evidence="3" id="KW-0812">Transmembrane</keyword>
<accession>A0A174JNP9</accession>